<name>A0AAV6K6C6_9ERIC</name>
<evidence type="ECO:0000313" key="2">
    <source>
        <dbReference type="Proteomes" id="UP000823749"/>
    </source>
</evidence>
<reference evidence="1" key="1">
    <citation type="submission" date="2020-08" db="EMBL/GenBank/DDBJ databases">
        <title>Plant Genome Project.</title>
        <authorList>
            <person name="Zhang R.-G."/>
        </authorList>
    </citation>
    <scope>NUCLEOTIDE SEQUENCE</scope>
    <source>
        <strain evidence="1">WSP0</strain>
        <tissue evidence="1">Leaf</tissue>
    </source>
</reference>
<protein>
    <recommendedName>
        <fullName evidence="3">Reverse transcriptase zinc-binding domain-containing protein</fullName>
    </recommendedName>
</protein>
<evidence type="ECO:0008006" key="3">
    <source>
        <dbReference type="Google" id="ProtNLM"/>
    </source>
</evidence>
<sequence>MRIGIIHQQHQALCKFCGETLESIDHSFLFCQPVWNVWCEILDWWGIQWVTPSSVSGLINWWLSYRQKQKVKVIWDCIPFAVLWSLWRMRNEHTFQNKVLNWNEVVELIKLRIAFWVKSKWFESDYSITDFIYRLRSIILAS</sequence>
<comment type="caution">
    <text evidence="1">The sequence shown here is derived from an EMBL/GenBank/DDBJ whole genome shotgun (WGS) entry which is preliminary data.</text>
</comment>
<dbReference type="EMBL" id="JACTNZ010000005">
    <property type="protein sequence ID" value="KAG5547924.1"/>
    <property type="molecule type" value="Genomic_DNA"/>
</dbReference>
<evidence type="ECO:0000313" key="1">
    <source>
        <dbReference type="EMBL" id="KAG5547924.1"/>
    </source>
</evidence>
<gene>
    <name evidence="1" type="ORF">RHGRI_013565</name>
</gene>
<dbReference type="Proteomes" id="UP000823749">
    <property type="component" value="Chromosome 5"/>
</dbReference>
<dbReference type="AlphaFoldDB" id="A0AAV6K6C6"/>
<proteinExistence type="predicted"/>
<accession>A0AAV6K6C6</accession>
<keyword evidence="2" id="KW-1185">Reference proteome</keyword>
<organism evidence="1 2">
    <name type="scientific">Rhododendron griersonianum</name>
    <dbReference type="NCBI Taxonomy" id="479676"/>
    <lineage>
        <taxon>Eukaryota</taxon>
        <taxon>Viridiplantae</taxon>
        <taxon>Streptophyta</taxon>
        <taxon>Embryophyta</taxon>
        <taxon>Tracheophyta</taxon>
        <taxon>Spermatophyta</taxon>
        <taxon>Magnoliopsida</taxon>
        <taxon>eudicotyledons</taxon>
        <taxon>Gunneridae</taxon>
        <taxon>Pentapetalae</taxon>
        <taxon>asterids</taxon>
        <taxon>Ericales</taxon>
        <taxon>Ericaceae</taxon>
        <taxon>Ericoideae</taxon>
        <taxon>Rhodoreae</taxon>
        <taxon>Rhododendron</taxon>
    </lineage>
</organism>